<protein>
    <recommendedName>
        <fullName evidence="3">Phage protein</fullName>
    </recommendedName>
</protein>
<gene>
    <name evidence="1" type="ORF">SAMN04488525_101711</name>
</gene>
<proteinExistence type="predicted"/>
<accession>A0AB37ZXD9</accession>
<evidence type="ECO:0000313" key="2">
    <source>
        <dbReference type="Proteomes" id="UP000199042"/>
    </source>
</evidence>
<dbReference type="AlphaFoldDB" id="A0AB37ZXD9"/>
<evidence type="ECO:0008006" key="3">
    <source>
        <dbReference type="Google" id="ProtNLM"/>
    </source>
</evidence>
<name>A0AB37ZXD9_9LACT</name>
<keyword evidence="2" id="KW-1185">Reference proteome</keyword>
<dbReference type="Proteomes" id="UP000199042">
    <property type="component" value="Unassembled WGS sequence"/>
</dbReference>
<evidence type="ECO:0000313" key="1">
    <source>
        <dbReference type="EMBL" id="SDZ95342.1"/>
    </source>
</evidence>
<reference evidence="1 2" key="1">
    <citation type="submission" date="2016-10" db="EMBL/GenBank/DDBJ databases">
        <authorList>
            <person name="Varghese N."/>
            <person name="Submissions S."/>
        </authorList>
    </citation>
    <scope>NUCLEOTIDE SEQUENCE [LARGE SCALE GENOMIC DNA]</scope>
    <source>
        <strain evidence="1 2">DSM 14526</strain>
    </source>
</reference>
<sequence length="60" mass="7152">MTRQEAVDKLKALYGDVVYIKHDLYATKKNGVTTLFKITDGNLYKRIDDDIHFFRWEEVE</sequence>
<dbReference type="RefSeq" id="WP_086986772.1">
    <property type="nucleotide sequence ID" value="NZ_FJNA01000002.1"/>
</dbReference>
<comment type="caution">
    <text evidence="1">The sequence shown here is derived from an EMBL/GenBank/DDBJ whole genome shotgun (WGS) entry which is preliminary data.</text>
</comment>
<organism evidence="1 2">
    <name type="scientific">Trichococcus collinsii</name>
    <dbReference type="NCBI Taxonomy" id="157076"/>
    <lineage>
        <taxon>Bacteria</taxon>
        <taxon>Bacillati</taxon>
        <taxon>Bacillota</taxon>
        <taxon>Bacilli</taxon>
        <taxon>Lactobacillales</taxon>
        <taxon>Carnobacteriaceae</taxon>
        <taxon>Trichococcus</taxon>
    </lineage>
</organism>
<dbReference type="EMBL" id="FNQH01000001">
    <property type="protein sequence ID" value="SDZ95342.1"/>
    <property type="molecule type" value="Genomic_DNA"/>
</dbReference>